<dbReference type="SUPFAM" id="SSF51735">
    <property type="entry name" value="NAD(P)-binding Rossmann-fold domains"/>
    <property type="match status" value="1"/>
</dbReference>
<dbReference type="AlphaFoldDB" id="A0A2H3DSD2"/>
<evidence type="ECO:0008006" key="3">
    <source>
        <dbReference type="Google" id="ProtNLM"/>
    </source>
</evidence>
<dbReference type="EMBL" id="KZ293648">
    <property type="protein sequence ID" value="PBK98111.1"/>
    <property type="molecule type" value="Genomic_DNA"/>
</dbReference>
<sequence length="221" mass="24583">MTDINTAFTQIRAHYQGQPIRVALYNAAQGVWKHVLGATPEDVEAVTQANIEVAFALSKNIIQAFKANGVNEKGKRGSLIFTGATASVRGNVTTSAFSAGKPAFRTLLQSLAKEFWEAGYTCTASIIDGGILTNLCPQRRNDPEWEQNEDVELSPGGITELHLIKESRSTWTRELNLRPAHEKWYMSTCCQFRMLYYTFSCLLCSITSEDLFSLNLMSCAR</sequence>
<proteinExistence type="predicted"/>
<dbReference type="STRING" id="47427.A0A2H3DSD2"/>
<dbReference type="PANTHER" id="PTHR43431">
    <property type="entry name" value="OXIDOREDUCTASE, SHORT CHAIN DEHYDROGENASE/REDUCTASE FAMILY (AFU_ORTHOLOGUE AFUA_5G14000)"/>
    <property type="match status" value="1"/>
</dbReference>
<dbReference type="PANTHER" id="PTHR43431:SF7">
    <property type="entry name" value="OXIDOREDUCTASE, SHORT CHAIN DEHYDROGENASE_REDUCTASE FAMILY (AFU_ORTHOLOGUE AFUA_5G14000)"/>
    <property type="match status" value="1"/>
</dbReference>
<dbReference type="Proteomes" id="UP000217790">
    <property type="component" value="Unassembled WGS sequence"/>
</dbReference>
<protein>
    <recommendedName>
        <fullName evidence="3">NAD(P)-binding protein</fullName>
    </recommendedName>
</protein>
<evidence type="ECO:0000313" key="1">
    <source>
        <dbReference type="EMBL" id="PBK98111.1"/>
    </source>
</evidence>
<keyword evidence="2" id="KW-1185">Reference proteome</keyword>
<dbReference type="Gene3D" id="3.40.50.720">
    <property type="entry name" value="NAD(P)-binding Rossmann-like Domain"/>
    <property type="match status" value="1"/>
</dbReference>
<dbReference type="OrthoDB" id="5399006at2759"/>
<name>A0A2H3DSD2_ARMGA</name>
<dbReference type="InterPro" id="IPR002347">
    <property type="entry name" value="SDR_fam"/>
</dbReference>
<gene>
    <name evidence="1" type="ORF">ARMGADRAFT_568549</name>
</gene>
<organism evidence="1 2">
    <name type="scientific">Armillaria gallica</name>
    <name type="common">Bulbous honey fungus</name>
    <name type="synonym">Armillaria bulbosa</name>
    <dbReference type="NCBI Taxonomy" id="47427"/>
    <lineage>
        <taxon>Eukaryota</taxon>
        <taxon>Fungi</taxon>
        <taxon>Dikarya</taxon>
        <taxon>Basidiomycota</taxon>
        <taxon>Agaricomycotina</taxon>
        <taxon>Agaricomycetes</taxon>
        <taxon>Agaricomycetidae</taxon>
        <taxon>Agaricales</taxon>
        <taxon>Marasmiineae</taxon>
        <taxon>Physalacriaceae</taxon>
        <taxon>Armillaria</taxon>
    </lineage>
</organism>
<dbReference type="Pfam" id="PF00106">
    <property type="entry name" value="adh_short"/>
    <property type="match status" value="1"/>
</dbReference>
<evidence type="ECO:0000313" key="2">
    <source>
        <dbReference type="Proteomes" id="UP000217790"/>
    </source>
</evidence>
<dbReference type="InterPro" id="IPR036291">
    <property type="entry name" value="NAD(P)-bd_dom_sf"/>
</dbReference>
<dbReference type="InParanoid" id="A0A2H3DSD2"/>
<accession>A0A2H3DSD2</accession>
<reference evidence="2" key="1">
    <citation type="journal article" date="2017" name="Nat. Ecol. Evol.">
        <title>Genome expansion and lineage-specific genetic innovations in the forest pathogenic fungi Armillaria.</title>
        <authorList>
            <person name="Sipos G."/>
            <person name="Prasanna A.N."/>
            <person name="Walter M.C."/>
            <person name="O'Connor E."/>
            <person name="Balint B."/>
            <person name="Krizsan K."/>
            <person name="Kiss B."/>
            <person name="Hess J."/>
            <person name="Varga T."/>
            <person name="Slot J."/>
            <person name="Riley R."/>
            <person name="Boka B."/>
            <person name="Rigling D."/>
            <person name="Barry K."/>
            <person name="Lee J."/>
            <person name="Mihaltcheva S."/>
            <person name="LaButti K."/>
            <person name="Lipzen A."/>
            <person name="Waldron R."/>
            <person name="Moloney N.M."/>
            <person name="Sperisen C."/>
            <person name="Kredics L."/>
            <person name="Vagvoelgyi C."/>
            <person name="Patrignani A."/>
            <person name="Fitzpatrick D."/>
            <person name="Nagy I."/>
            <person name="Doyle S."/>
            <person name="Anderson J.B."/>
            <person name="Grigoriev I.V."/>
            <person name="Gueldener U."/>
            <person name="Muensterkoetter M."/>
            <person name="Nagy L.G."/>
        </authorList>
    </citation>
    <scope>NUCLEOTIDE SEQUENCE [LARGE SCALE GENOMIC DNA]</scope>
    <source>
        <strain evidence="2">Ar21-2</strain>
    </source>
</reference>